<dbReference type="OrthoDB" id="501284at2"/>
<dbReference type="InterPro" id="IPR001584">
    <property type="entry name" value="Integrase_cat-core"/>
</dbReference>
<dbReference type="SUPFAM" id="SSF53098">
    <property type="entry name" value="Ribonuclease H-like"/>
    <property type="match status" value="1"/>
</dbReference>
<dbReference type="Gene3D" id="3.30.420.10">
    <property type="entry name" value="Ribonuclease H-like superfamily/Ribonuclease H"/>
    <property type="match status" value="1"/>
</dbReference>
<sequence length="642" mass="73597">MRMFMENKKLEGNAPKRGKLFLRPGLPVSLDGELHIIKDFLSSERVVCKSIESGKSIAVNLTELEAYEGDSPETQLYSDLHAIDSEAYNNAIKRYEIIKPLLALGRVTLADAEARAEETKVGVASIYRWLKKFKGQGVISALVEKKRGWRSDKTRLDPRIIEVVDDAINRVYLSKRRYSINKTILEVEIQCEKLNLPKPHAATVRRRINKLSAKQVLTRRGMNDKYKNELKPAAGKFPDADYPLAVIQIDHTPVDLIIVDDESRQPIGRPWITVAIDIFSRCITGYYIGLEAPNANSVAMCISHSILPKTAWLHKHGITDTAWDVFGFPGKIHVDNGADFRTETLRRACLEYDINLEFRPVREAQYGGHIERLLGSFMKHVHDLPGTTFSDVKTKGDYKSEKYAAMTFSELEVWLANLIVRYYHNKVHSSIGMAPIKMWENAIWQDGGSGMPAIPEDPLTVELDFMPLYERTIQKNGVSIDGVRYYAPIIDRWIGFREDNSKNPKKFIFRRDPRNISKIWFFEPELKAYFEVPFADQSLPEMSKWELEEARKHVKQQGSDPRNIHEVRRGIEEMRTIVESSMKETKKARRKQQQRKNHAIGETPAALLSKEKDDSSKPPDYEYDGDVVSDDNLDELEPFDED</sequence>
<evidence type="ECO:0000259" key="2">
    <source>
        <dbReference type="PROSITE" id="PS50994"/>
    </source>
</evidence>
<dbReference type="GO" id="GO:0015074">
    <property type="term" value="P:DNA integration"/>
    <property type="evidence" value="ECO:0007669"/>
    <property type="project" value="InterPro"/>
</dbReference>
<reference evidence="3 4" key="1">
    <citation type="journal article" date="2011" name="Front. Microbiol.">
        <title>Genomic signatures of strain selection and enhancement in Bacillus atrophaeus var. globigii, a historical biowarfare simulant.</title>
        <authorList>
            <person name="Gibbons H.S."/>
            <person name="Broomall S.M."/>
            <person name="McNew L.A."/>
            <person name="Daligault H."/>
            <person name="Chapman C."/>
            <person name="Bruce D."/>
            <person name="Karavis M."/>
            <person name="Krepps M."/>
            <person name="McGregor P.A."/>
            <person name="Hong C."/>
            <person name="Park K.H."/>
            <person name="Akmal A."/>
            <person name="Feldman A."/>
            <person name="Lin J.S."/>
            <person name="Chang W.E."/>
            <person name="Higgs B.W."/>
            <person name="Demirev P."/>
            <person name="Lindquist J."/>
            <person name="Liem A."/>
            <person name="Fochler E."/>
            <person name="Read T.D."/>
            <person name="Tapia R."/>
            <person name="Johnson S."/>
            <person name="Bishop-Lilly K.A."/>
            <person name="Detter C."/>
            <person name="Han C."/>
            <person name="Sozhamannan S."/>
            <person name="Rosenzweig C.N."/>
            <person name="Skowronski E.W."/>
        </authorList>
    </citation>
    <scope>NUCLEOTIDE SEQUENCE [LARGE SCALE GENOMIC DNA]</scope>
    <source>
        <strain evidence="3 4">GYP-17</strain>
    </source>
</reference>
<dbReference type="PROSITE" id="PS50994">
    <property type="entry name" value="INTEGRASE"/>
    <property type="match status" value="1"/>
</dbReference>
<keyword evidence="4" id="KW-1185">Reference proteome</keyword>
<feature type="domain" description="Integrase catalytic" evidence="2">
    <location>
        <begin position="239"/>
        <end position="443"/>
    </location>
</feature>
<protein>
    <submittedName>
        <fullName evidence="3">Transposase</fullName>
    </submittedName>
</protein>
<evidence type="ECO:0000256" key="1">
    <source>
        <dbReference type="SAM" id="MobiDB-lite"/>
    </source>
</evidence>
<dbReference type="Pfam" id="PF09299">
    <property type="entry name" value="Mu-transpos_C"/>
    <property type="match status" value="1"/>
</dbReference>
<dbReference type="EMBL" id="PIPM01000002">
    <property type="protein sequence ID" value="RUO35696.1"/>
    <property type="molecule type" value="Genomic_DNA"/>
</dbReference>
<name>A0A432WPG9_9GAMM</name>
<evidence type="ECO:0000313" key="4">
    <source>
        <dbReference type="Proteomes" id="UP000288405"/>
    </source>
</evidence>
<feature type="region of interest" description="Disordered" evidence="1">
    <location>
        <begin position="580"/>
        <end position="642"/>
    </location>
</feature>
<dbReference type="AlphaFoldDB" id="A0A432WPG9"/>
<organism evidence="3 4">
    <name type="scientific">Aliidiomarina sanyensis</name>
    <dbReference type="NCBI Taxonomy" id="1249555"/>
    <lineage>
        <taxon>Bacteria</taxon>
        <taxon>Pseudomonadati</taxon>
        <taxon>Pseudomonadota</taxon>
        <taxon>Gammaproteobacteria</taxon>
        <taxon>Alteromonadales</taxon>
        <taxon>Idiomarinaceae</taxon>
        <taxon>Aliidiomarina</taxon>
    </lineage>
</organism>
<dbReference type="InterPro" id="IPR036397">
    <property type="entry name" value="RNaseH_sf"/>
</dbReference>
<dbReference type="InterPro" id="IPR012337">
    <property type="entry name" value="RNaseH-like_sf"/>
</dbReference>
<dbReference type="InterPro" id="IPR015378">
    <property type="entry name" value="Transposase-like_Mu_C"/>
</dbReference>
<comment type="caution">
    <text evidence="3">The sequence shown here is derived from an EMBL/GenBank/DDBJ whole genome shotgun (WGS) entry which is preliminary data.</text>
</comment>
<dbReference type="GO" id="GO:0003676">
    <property type="term" value="F:nucleic acid binding"/>
    <property type="evidence" value="ECO:0007669"/>
    <property type="project" value="InterPro"/>
</dbReference>
<feature type="compositionally biased region" description="Acidic residues" evidence="1">
    <location>
        <begin position="621"/>
        <end position="642"/>
    </location>
</feature>
<accession>A0A432WPG9</accession>
<dbReference type="Proteomes" id="UP000288405">
    <property type="component" value="Unassembled WGS sequence"/>
</dbReference>
<feature type="compositionally biased region" description="Basic and acidic residues" evidence="1">
    <location>
        <begin position="609"/>
        <end position="620"/>
    </location>
</feature>
<feature type="compositionally biased region" description="Basic residues" evidence="1">
    <location>
        <begin position="586"/>
        <end position="598"/>
    </location>
</feature>
<proteinExistence type="predicted"/>
<gene>
    <name evidence="3" type="ORF">CWE11_02755</name>
</gene>
<evidence type="ECO:0000313" key="3">
    <source>
        <dbReference type="EMBL" id="RUO35696.1"/>
    </source>
</evidence>